<reference evidence="1" key="2">
    <citation type="submission" date="2005-04" db="EMBL/GenBank/DDBJ databases">
        <authorList>
            <person name="Buell C.R."/>
            <person name="Wing R.A."/>
            <person name="McCombie W.A."/>
            <person name="Ouyang S."/>
        </authorList>
    </citation>
    <scope>NUCLEOTIDE SEQUENCE</scope>
</reference>
<proteinExistence type="predicted"/>
<name>Q2RAS1_ORYSJ</name>
<protein>
    <submittedName>
        <fullName evidence="1">Uncharacterized protein</fullName>
    </submittedName>
</protein>
<sequence length="156" mass="16993">MGPSAPSSSTHPLLGHMGQTHTTRLQTGWGVTGRDCRLGQENSSFYVKGWESRLGWKGAANPKELRSRKHEEKRRNRFHARKRDLAGEDFTSAYSADGAVEGLVDDDIVAGGDLVGNEIAWGSPCASGRSPKRERAKLVSVVKTEEDGVRFLEGNG</sequence>
<dbReference type="EMBL" id="DP000010">
    <property type="protein sequence ID" value="ABA91399.1"/>
    <property type="molecule type" value="Genomic_DNA"/>
</dbReference>
<reference evidence="1" key="3">
    <citation type="submission" date="2006-01" db="EMBL/GenBank/DDBJ databases">
        <authorList>
            <person name="Buell R."/>
        </authorList>
    </citation>
    <scope>NUCLEOTIDE SEQUENCE</scope>
</reference>
<reference evidence="1" key="1">
    <citation type="journal article" date="2005" name="BMC Biol.">
        <title>The sequence of rice chromosomes 11 and 12, rich in disease resistance genes and recent gene duplications.</title>
        <authorList>
            <consortium name="The rice chromosomes 11 and 12 sequencing consortia"/>
        </authorList>
    </citation>
    <scope>NUCLEOTIDE SEQUENCE [LARGE SCALE GENOMIC DNA]</scope>
</reference>
<accession>Q2RAS1</accession>
<dbReference type="AlphaFoldDB" id="Q2RAS1"/>
<evidence type="ECO:0000313" key="1">
    <source>
        <dbReference type="EMBL" id="ABA91399.1"/>
    </source>
</evidence>
<gene>
    <name evidence="1" type="ordered locus">LOC_Os11g04450</name>
</gene>
<organism evidence="1">
    <name type="scientific">Oryza sativa subsp. japonica</name>
    <name type="common">Rice</name>
    <dbReference type="NCBI Taxonomy" id="39947"/>
    <lineage>
        <taxon>Eukaryota</taxon>
        <taxon>Viridiplantae</taxon>
        <taxon>Streptophyta</taxon>
        <taxon>Embryophyta</taxon>
        <taxon>Tracheophyta</taxon>
        <taxon>Spermatophyta</taxon>
        <taxon>Magnoliopsida</taxon>
        <taxon>Liliopsida</taxon>
        <taxon>Poales</taxon>
        <taxon>Poaceae</taxon>
        <taxon>BOP clade</taxon>
        <taxon>Oryzoideae</taxon>
        <taxon>Oryzeae</taxon>
        <taxon>Oryzinae</taxon>
        <taxon>Oryza</taxon>
        <taxon>Oryza sativa</taxon>
    </lineage>
</organism>